<evidence type="ECO:0000256" key="1">
    <source>
        <dbReference type="ARBA" id="ARBA00006432"/>
    </source>
</evidence>
<dbReference type="Gene3D" id="3.30.300.30">
    <property type="match status" value="1"/>
</dbReference>
<dbReference type="PANTHER" id="PTHR43201:SF5">
    <property type="entry name" value="MEDIUM-CHAIN ACYL-COA LIGASE ACSF2, MITOCHONDRIAL"/>
    <property type="match status" value="1"/>
</dbReference>
<comment type="caution">
    <text evidence="4">The sequence shown here is derived from an EMBL/GenBank/DDBJ whole genome shotgun (WGS) entry which is preliminary data.</text>
</comment>
<evidence type="ECO:0000313" key="4">
    <source>
        <dbReference type="EMBL" id="MBE1532829.1"/>
    </source>
</evidence>
<evidence type="ECO:0000256" key="2">
    <source>
        <dbReference type="ARBA" id="ARBA00022598"/>
    </source>
</evidence>
<gene>
    <name evidence="4" type="ORF">H4W34_002662</name>
</gene>
<dbReference type="Pfam" id="PF00501">
    <property type="entry name" value="AMP-binding"/>
    <property type="match status" value="1"/>
</dbReference>
<evidence type="ECO:0000313" key="5">
    <source>
        <dbReference type="Proteomes" id="UP000627838"/>
    </source>
</evidence>
<dbReference type="CDD" id="cd04433">
    <property type="entry name" value="AFD_class_I"/>
    <property type="match status" value="1"/>
</dbReference>
<reference evidence="4 5" key="1">
    <citation type="submission" date="2020-10" db="EMBL/GenBank/DDBJ databases">
        <title>Sequencing the genomes of 1000 actinobacteria strains.</title>
        <authorList>
            <person name="Klenk H.-P."/>
        </authorList>
    </citation>
    <scope>NUCLEOTIDE SEQUENCE [LARGE SCALE GENOMIC DNA]</scope>
    <source>
        <strain evidence="4 5">DSM 46744</strain>
    </source>
</reference>
<dbReference type="EMBL" id="JADBDZ010000001">
    <property type="protein sequence ID" value="MBE1532829.1"/>
    <property type="molecule type" value="Genomic_DNA"/>
</dbReference>
<comment type="similarity">
    <text evidence="1">Belongs to the ATP-dependent AMP-binding enzyme family.</text>
</comment>
<name>A0ABR9JQX6_9ACTN</name>
<keyword evidence="2 4" id="KW-0436">Ligase</keyword>
<dbReference type="InterPro" id="IPR042099">
    <property type="entry name" value="ANL_N_sf"/>
</dbReference>
<evidence type="ECO:0000259" key="3">
    <source>
        <dbReference type="Pfam" id="PF00501"/>
    </source>
</evidence>
<organism evidence="4 5">
    <name type="scientific">Actinomadura algeriensis</name>
    <dbReference type="NCBI Taxonomy" id="1679523"/>
    <lineage>
        <taxon>Bacteria</taxon>
        <taxon>Bacillati</taxon>
        <taxon>Actinomycetota</taxon>
        <taxon>Actinomycetes</taxon>
        <taxon>Streptosporangiales</taxon>
        <taxon>Thermomonosporaceae</taxon>
        <taxon>Actinomadura</taxon>
    </lineage>
</organism>
<dbReference type="InterPro" id="IPR020845">
    <property type="entry name" value="AMP-binding_CS"/>
</dbReference>
<keyword evidence="5" id="KW-1185">Reference proteome</keyword>
<sequence>MIPFGKRIELGTLFDDLADRRGSTTVHVSRPLDIAPGLGTALDPPALARLVRAASGWLAAAGAGRGDRIAIAKRDHWDTVLLCCAAARIGAVPAPLSAHLDAGTLDTLLGRLGPALLVTDSARLAASWTAGGAPESRAARTLLLDGDSATALTLDDVRGAPVPAPYRPPVDHPLAIMHTSGTTGVPKLVTHTTRTLLRRLAGFEAHRWPLLSARPDDVLAGSFSFVHGRALAWTAVALTHGPREILAIPSSDWAEAGPLLDRHRPTVVEAQPATFVRWRSRARHDDHPFDRVRLFISTFDAVHPPTVRTFLRATRHPRPVWLQGWGQSETGPLTFRFLTRRALAAERERHPTTRDLGRPVPGRTRLRVLDRVTLRPVPRGAPGLVVCATKAIADGYVGERSRFERKRAGRWFMTGDIGVRTRDGRLLLLDREADAVPEGSGAELEDVLEDRLPDVAECVVLSVPGGPSLPVVVTDADLDPDAWREATADLPELAAPIAVKWDGVPRTGTGKVRRGALRERLGLAPDTYGTGRWT</sequence>
<dbReference type="PANTHER" id="PTHR43201">
    <property type="entry name" value="ACYL-COA SYNTHETASE"/>
    <property type="match status" value="1"/>
</dbReference>
<dbReference type="PROSITE" id="PS00455">
    <property type="entry name" value="AMP_BINDING"/>
    <property type="match status" value="1"/>
</dbReference>
<dbReference type="RefSeq" id="WP_192759468.1">
    <property type="nucleotide sequence ID" value="NZ_JADBDZ010000001.1"/>
</dbReference>
<feature type="domain" description="AMP-dependent synthetase/ligase" evidence="3">
    <location>
        <begin position="47"/>
        <end position="396"/>
    </location>
</feature>
<dbReference type="InterPro" id="IPR045851">
    <property type="entry name" value="AMP-bd_C_sf"/>
</dbReference>
<protein>
    <submittedName>
        <fullName evidence="4">Acyl-coenzyme A synthetase/AMP-(Fatty) acid ligase</fullName>
    </submittedName>
</protein>
<dbReference type="SUPFAM" id="SSF56801">
    <property type="entry name" value="Acetyl-CoA synthetase-like"/>
    <property type="match status" value="1"/>
</dbReference>
<dbReference type="Gene3D" id="3.40.50.12780">
    <property type="entry name" value="N-terminal domain of ligase-like"/>
    <property type="match status" value="1"/>
</dbReference>
<dbReference type="InterPro" id="IPR000873">
    <property type="entry name" value="AMP-dep_synth/lig_dom"/>
</dbReference>
<accession>A0ABR9JQX6</accession>
<dbReference type="Proteomes" id="UP000627838">
    <property type="component" value="Unassembled WGS sequence"/>
</dbReference>
<proteinExistence type="inferred from homology"/>
<dbReference type="GO" id="GO:0016874">
    <property type="term" value="F:ligase activity"/>
    <property type="evidence" value="ECO:0007669"/>
    <property type="project" value="UniProtKB-KW"/>
</dbReference>